<proteinExistence type="predicted"/>
<accession>A0A7U2F0T3</accession>
<dbReference type="VEuPathDB" id="FungiDB:JI435_409300"/>
<reference evidence="2" key="1">
    <citation type="journal article" date="2021" name="BMC Genomics">
        <title>Chromosome-level genome assembly and manually-curated proteome of model necrotroph Parastagonospora nodorum Sn15 reveals a genome-wide trove of candidate effector homologs, and redundancy of virulence-related functions within an accessory chromosome.</title>
        <authorList>
            <person name="Bertazzoni S."/>
            <person name="Jones D.A.B."/>
            <person name="Phan H.T."/>
            <person name="Tan K.-C."/>
            <person name="Hane J.K."/>
        </authorList>
    </citation>
    <scope>NUCLEOTIDE SEQUENCE [LARGE SCALE GENOMIC DNA]</scope>
    <source>
        <strain evidence="2">SN15 / ATCC MYA-4574 / FGSC 10173)</strain>
    </source>
</reference>
<dbReference type="AlphaFoldDB" id="A0A7U2F0T3"/>
<organism evidence="1 2">
    <name type="scientific">Phaeosphaeria nodorum (strain SN15 / ATCC MYA-4574 / FGSC 10173)</name>
    <name type="common">Glume blotch fungus</name>
    <name type="synonym">Parastagonospora nodorum</name>
    <dbReference type="NCBI Taxonomy" id="321614"/>
    <lineage>
        <taxon>Eukaryota</taxon>
        <taxon>Fungi</taxon>
        <taxon>Dikarya</taxon>
        <taxon>Ascomycota</taxon>
        <taxon>Pezizomycotina</taxon>
        <taxon>Dothideomycetes</taxon>
        <taxon>Pleosporomycetidae</taxon>
        <taxon>Pleosporales</taxon>
        <taxon>Pleosporineae</taxon>
        <taxon>Phaeosphaeriaceae</taxon>
        <taxon>Parastagonospora</taxon>
    </lineage>
</organism>
<protein>
    <submittedName>
        <fullName evidence="1">Uncharacterized protein</fullName>
    </submittedName>
</protein>
<sequence>MISKKKVDFPCIYRSHSPSIGAFHFIHVAMFLTRTTSKEASKPTHDSLILFLLCILP</sequence>
<name>A0A7U2F0T3_PHANO</name>
<evidence type="ECO:0000313" key="1">
    <source>
        <dbReference type="EMBL" id="QRC96611.1"/>
    </source>
</evidence>
<gene>
    <name evidence="1" type="ORF">JI435_409300</name>
</gene>
<dbReference type="EMBL" id="CP069028">
    <property type="protein sequence ID" value="QRC96611.1"/>
    <property type="molecule type" value="Genomic_DNA"/>
</dbReference>
<keyword evidence="2" id="KW-1185">Reference proteome</keyword>
<dbReference type="Proteomes" id="UP000663193">
    <property type="component" value="Chromosome 6"/>
</dbReference>
<evidence type="ECO:0000313" key="2">
    <source>
        <dbReference type="Proteomes" id="UP000663193"/>
    </source>
</evidence>